<dbReference type="InterPro" id="IPR044946">
    <property type="entry name" value="Restrct_endonuc_typeI_TRD_sf"/>
</dbReference>
<name>A0A1W1IIG7_9LACT</name>
<accession>A0A1W1IIG7</accession>
<gene>
    <name evidence="5" type="ORF">TPAS_2468</name>
</gene>
<dbReference type="GO" id="GO:0004519">
    <property type="term" value="F:endonuclease activity"/>
    <property type="evidence" value="ECO:0007669"/>
    <property type="project" value="UniProtKB-KW"/>
</dbReference>
<dbReference type="PANTHER" id="PTHR30408">
    <property type="entry name" value="TYPE-1 RESTRICTION ENZYME ECOKI SPECIFICITY PROTEIN"/>
    <property type="match status" value="1"/>
</dbReference>
<evidence type="ECO:0000259" key="4">
    <source>
        <dbReference type="Pfam" id="PF01420"/>
    </source>
</evidence>
<dbReference type="Pfam" id="PF01420">
    <property type="entry name" value="Methylase_S"/>
    <property type="match status" value="1"/>
</dbReference>
<keyword evidence="5" id="KW-0255">Endonuclease</keyword>
<proteinExistence type="inferred from homology"/>
<evidence type="ECO:0000313" key="6">
    <source>
        <dbReference type="Proteomes" id="UP000195985"/>
    </source>
</evidence>
<sequence length="422" mass="48207">MKDSGVEWIGEIPENWEVIPSNLLFYNSSIKAVGDVEQLTASQKYGVISQKRYIQLESQMPVQKINLSDLKIVDAGDFVISLRSFQGGIEIAQESGGITPAYTVLKERTRNTYTGYFKYFFKSEMYIQALRGTVLDTIREGKAIRFNNFSMVPLVLPSQVEQKKIADFLDEKTTHIDSIISQTKKSIEAFKAYKQALITETVTKGLNPDVKMRDSGIEWIGEIPEYWKINKLKYMIEFEPPKSEVTVKNIECTFLPMEKLKNGKMNTDTQKMVEDVYSGYSYFKEHDIVLAKVTPCFENGNIAIAEGLTNGIGFGTSEIFTIRSKKINTKFLFYRLQEQTFKNEGKSTMYGTGGLKRIPGSFILNYKIGLPTNEEQQQIADFLDEKTTHIDSLIADKQKMVQELEKYKKSLIYEYVTGKKEV</sequence>
<dbReference type="EMBL" id="FWEY01000009">
    <property type="protein sequence ID" value="SLM52761.1"/>
    <property type="molecule type" value="Genomic_DNA"/>
</dbReference>
<dbReference type="CDD" id="cd17260">
    <property type="entry name" value="RMtype1_S_EcoEI-TRD1-CR1_like"/>
    <property type="match status" value="1"/>
</dbReference>
<evidence type="ECO:0000313" key="5">
    <source>
        <dbReference type="EMBL" id="SLM52761.1"/>
    </source>
</evidence>
<protein>
    <submittedName>
        <fullName evidence="5">Restriction endonuclease type i hsds</fullName>
    </submittedName>
</protein>
<reference evidence="6" key="1">
    <citation type="submission" date="2016-04" db="EMBL/GenBank/DDBJ databases">
        <authorList>
            <person name="Strepis N."/>
        </authorList>
    </citation>
    <scope>NUCLEOTIDE SEQUENCE [LARGE SCALE GENOMIC DNA]</scope>
</reference>
<feature type="domain" description="Type I restriction modification DNA specificity" evidence="4">
    <location>
        <begin position="274"/>
        <end position="388"/>
    </location>
</feature>
<keyword evidence="5" id="KW-0540">Nuclease</keyword>
<keyword evidence="3" id="KW-0238">DNA-binding</keyword>
<dbReference type="PANTHER" id="PTHR30408:SF12">
    <property type="entry name" value="TYPE I RESTRICTION ENZYME MJAVIII SPECIFICITY SUBUNIT"/>
    <property type="match status" value="1"/>
</dbReference>
<keyword evidence="2" id="KW-0680">Restriction system</keyword>
<keyword evidence="6" id="KW-1185">Reference proteome</keyword>
<evidence type="ECO:0000256" key="3">
    <source>
        <dbReference type="ARBA" id="ARBA00023125"/>
    </source>
</evidence>
<organism evidence="5 6">
    <name type="scientific">Trichococcus pasteurii</name>
    <dbReference type="NCBI Taxonomy" id="43064"/>
    <lineage>
        <taxon>Bacteria</taxon>
        <taxon>Bacillati</taxon>
        <taxon>Bacillota</taxon>
        <taxon>Bacilli</taxon>
        <taxon>Lactobacillales</taxon>
        <taxon>Carnobacteriaceae</taxon>
        <taxon>Trichococcus</taxon>
    </lineage>
</organism>
<dbReference type="GO" id="GO:0009307">
    <property type="term" value="P:DNA restriction-modification system"/>
    <property type="evidence" value="ECO:0007669"/>
    <property type="project" value="UniProtKB-KW"/>
</dbReference>
<keyword evidence="5" id="KW-0378">Hydrolase</keyword>
<dbReference type="InterPro" id="IPR052021">
    <property type="entry name" value="Type-I_RS_S_subunit"/>
</dbReference>
<dbReference type="STRING" id="43064.SAMN04488086_1165"/>
<dbReference type="SUPFAM" id="SSF116734">
    <property type="entry name" value="DNA methylase specificity domain"/>
    <property type="match status" value="2"/>
</dbReference>
<dbReference type="Gene3D" id="3.90.220.20">
    <property type="entry name" value="DNA methylase specificity domains"/>
    <property type="match status" value="2"/>
</dbReference>
<dbReference type="AlphaFoldDB" id="A0A1W1IIG7"/>
<evidence type="ECO:0000256" key="1">
    <source>
        <dbReference type="ARBA" id="ARBA00010923"/>
    </source>
</evidence>
<dbReference type="InterPro" id="IPR000055">
    <property type="entry name" value="Restrct_endonuc_typeI_TRD"/>
</dbReference>
<evidence type="ECO:0000256" key="2">
    <source>
        <dbReference type="ARBA" id="ARBA00022747"/>
    </source>
</evidence>
<dbReference type="GO" id="GO:0003677">
    <property type="term" value="F:DNA binding"/>
    <property type="evidence" value="ECO:0007669"/>
    <property type="project" value="UniProtKB-KW"/>
</dbReference>
<dbReference type="Proteomes" id="UP000195985">
    <property type="component" value="Unassembled WGS sequence"/>
</dbReference>
<comment type="similarity">
    <text evidence="1">Belongs to the type-I restriction system S methylase family.</text>
</comment>